<dbReference type="Pfam" id="PF00160">
    <property type="entry name" value="Pro_isomerase"/>
    <property type="match status" value="1"/>
</dbReference>
<feature type="compositionally biased region" description="Low complexity" evidence="5">
    <location>
        <begin position="36"/>
        <end position="50"/>
    </location>
</feature>
<dbReference type="InterPro" id="IPR044666">
    <property type="entry name" value="Cyclophilin_A-like"/>
</dbReference>
<dbReference type="PANTHER" id="PTHR45625">
    <property type="entry name" value="PEPTIDYL-PROLYL CIS-TRANS ISOMERASE-RELATED"/>
    <property type="match status" value="1"/>
</dbReference>
<keyword evidence="8" id="KW-1185">Reference proteome</keyword>
<proteinExistence type="inferred from homology"/>
<name>A0A2S9XEK7_9BACT</name>
<dbReference type="PRINTS" id="PR00153">
    <property type="entry name" value="CSAPPISMRASE"/>
</dbReference>
<gene>
    <name evidence="7" type="ORF">ENSA5_56440</name>
</gene>
<evidence type="ECO:0000256" key="5">
    <source>
        <dbReference type="SAM" id="MobiDB-lite"/>
    </source>
</evidence>
<evidence type="ECO:0000256" key="1">
    <source>
        <dbReference type="ARBA" id="ARBA00007365"/>
    </source>
</evidence>
<dbReference type="InterPro" id="IPR029000">
    <property type="entry name" value="Cyclophilin-like_dom_sf"/>
</dbReference>
<evidence type="ECO:0000256" key="4">
    <source>
        <dbReference type="RuleBase" id="RU363019"/>
    </source>
</evidence>
<sequence length="227" mass="23914">MTRGPLLIATILLGAGCGSDPSGTEAGETNTSGPSETAEAETGATETETETGVTVMEACMVDTPIVVLDTSMGTMVVQLDGLRAPITVANFVSYVSSGFYDGTIFHRVLKDFVIQGGGFNPGLEMKTTMGPIPREIDPDLTHVDGAIAMARRNEPDTAESQWYITDNAQPGLDGDYAVFGVLIDGFEVRDAIADVPVETVEFMGQELGGVPVEDVLVNAAYCVDAWP</sequence>
<protein>
    <recommendedName>
        <fullName evidence="4">Peptidyl-prolyl cis-trans isomerase</fullName>
        <shortName evidence="4">PPIase</shortName>
        <ecNumber evidence="4">5.2.1.8</ecNumber>
    </recommendedName>
</protein>
<feature type="domain" description="PPIase cyclophilin-type" evidence="6">
    <location>
        <begin position="62"/>
        <end position="217"/>
    </location>
</feature>
<reference evidence="7 8" key="1">
    <citation type="submission" date="2018-03" db="EMBL/GenBank/DDBJ databases">
        <title>Draft Genome Sequences of the Obligatory Marine Myxobacteria Enhygromyxa salina SWB005.</title>
        <authorList>
            <person name="Poehlein A."/>
            <person name="Moghaddam J.A."/>
            <person name="Harms H."/>
            <person name="Alanjari M."/>
            <person name="Koenig G.M."/>
            <person name="Daniel R."/>
            <person name="Schaeberle T.F."/>
        </authorList>
    </citation>
    <scope>NUCLEOTIDE SEQUENCE [LARGE SCALE GENOMIC DNA]</scope>
    <source>
        <strain evidence="7 8">SWB005</strain>
    </source>
</reference>
<evidence type="ECO:0000313" key="7">
    <source>
        <dbReference type="EMBL" id="PRP91295.1"/>
    </source>
</evidence>
<keyword evidence="2 4" id="KW-0697">Rotamase</keyword>
<dbReference type="GO" id="GO:0006457">
    <property type="term" value="P:protein folding"/>
    <property type="evidence" value="ECO:0007669"/>
    <property type="project" value="InterPro"/>
</dbReference>
<dbReference type="Proteomes" id="UP000237968">
    <property type="component" value="Unassembled WGS sequence"/>
</dbReference>
<dbReference type="Gene3D" id="2.40.100.10">
    <property type="entry name" value="Cyclophilin-like"/>
    <property type="match status" value="1"/>
</dbReference>
<accession>A0A2S9XEK7</accession>
<evidence type="ECO:0000313" key="8">
    <source>
        <dbReference type="Proteomes" id="UP000237968"/>
    </source>
</evidence>
<dbReference type="PANTHER" id="PTHR45625:SF4">
    <property type="entry name" value="PEPTIDYLPROLYL ISOMERASE DOMAIN AND WD REPEAT-CONTAINING PROTEIN 1"/>
    <property type="match status" value="1"/>
</dbReference>
<dbReference type="InterPro" id="IPR020892">
    <property type="entry name" value="Cyclophilin-type_PPIase_CS"/>
</dbReference>
<evidence type="ECO:0000256" key="2">
    <source>
        <dbReference type="ARBA" id="ARBA00023110"/>
    </source>
</evidence>
<feature type="region of interest" description="Disordered" evidence="5">
    <location>
        <begin position="18"/>
        <end position="50"/>
    </location>
</feature>
<evidence type="ECO:0000259" key="6">
    <source>
        <dbReference type="PROSITE" id="PS50072"/>
    </source>
</evidence>
<dbReference type="OrthoDB" id="9807797at2"/>
<organism evidence="7 8">
    <name type="scientific">Enhygromyxa salina</name>
    <dbReference type="NCBI Taxonomy" id="215803"/>
    <lineage>
        <taxon>Bacteria</taxon>
        <taxon>Pseudomonadati</taxon>
        <taxon>Myxococcota</taxon>
        <taxon>Polyangia</taxon>
        <taxon>Nannocystales</taxon>
        <taxon>Nannocystaceae</taxon>
        <taxon>Enhygromyxa</taxon>
    </lineage>
</organism>
<comment type="function">
    <text evidence="4">PPIases accelerate the folding of proteins. It catalyzes the cis-trans isomerization of proline imidic peptide bonds in oligopeptides.</text>
</comment>
<dbReference type="GO" id="GO:0003755">
    <property type="term" value="F:peptidyl-prolyl cis-trans isomerase activity"/>
    <property type="evidence" value="ECO:0007669"/>
    <property type="project" value="UniProtKB-UniRule"/>
</dbReference>
<comment type="similarity">
    <text evidence="1 4">Belongs to the cyclophilin-type PPIase family.</text>
</comment>
<comment type="catalytic activity">
    <reaction evidence="4">
        <text>[protein]-peptidylproline (omega=180) = [protein]-peptidylproline (omega=0)</text>
        <dbReference type="Rhea" id="RHEA:16237"/>
        <dbReference type="Rhea" id="RHEA-COMP:10747"/>
        <dbReference type="Rhea" id="RHEA-COMP:10748"/>
        <dbReference type="ChEBI" id="CHEBI:83833"/>
        <dbReference type="ChEBI" id="CHEBI:83834"/>
        <dbReference type="EC" id="5.2.1.8"/>
    </reaction>
</comment>
<dbReference type="EMBL" id="PVNK01000248">
    <property type="protein sequence ID" value="PRP91295.1"/>
    <property type="molecule type" value="Genomic_DNA"/>
</dbReference>
<dbReference type="AlphaFoldDB" id="A0A2S9XEK7"/>
<dbReference type="PROSITE" id="PS51257">
    <property type="entry name" value="PROKAR_LIPOPROTEIN"/>
    <property type="match status" value="1"/>
</dbReference>
<evidence type="ECO:0000256" key="3">
    <source>
        <dbReference type="ARBA" id="ARBA00023235"/>
    </source>
</evidence>
<keyword evidence="3 4" id="KW-0413">Isomerase</keyword>
<dbReference type="PROSITE" id="PS50072">
    <property type="entry name" value="CSA_PPIASE_2"/>
    <property type="match status" value="1"/>
</dbReference>
<comment type="caution">
    <text evidence="7">The sequence shown here is derived from an EMBL/GenBank/DDBJ whole genome shotgun (WGS) entry which is preliminary data.</text>
</comment>
<dbReference type="InterPro" id="IPR002130">
    <property type="entry name" value="Cyclophilin-type_PPIase_dom"/>
</dbReference>
<dbReference type="PROSITE" id="PS00170">
    <property type="entry name" value="CSA_PPIASE_1"/>
    <property type="match status" value="1"/>
</dbReference>
<dbReference type="SUPFAM" id="SSF50891">
    <property type="entry name" value="Cyclophilin-like"/>
    <property type="match status" value="1"/>
</dbReference>
<dbReference type="RefSeq" id="WP_106394862.1">
    <property type="nucleotide sequence ID" value="NZ_PVNK01000248.1"/>
</dbReference>
<dbReference type="EC" id="5.2.1.8" evidence="4"/>